<dbReference type="InterPro" id="IPR029000">
    <property type="entry name" value="Cyclophilin-like_dom_sf"/>
</dbReference>
<organism evidence="1 2">
    <name type="scientific">Brucella pseudogrignonensis</name>
    <dbReference type="NCBI Taxonomy" id="419475"/>
    <lineage>
        <taxon>Bacteria</taxon>
        <taxon>Pseudomonadati</taxon>
        <taxon>Pseudomonadota</taxon>
        <taxon>Alphaproteobacteria</taxon>
        <taxon>Hyphomicrobiales</taxon>
        <taxon>Brucellaceae</taxon>
        <taxon>Brucella/Ochrobactrum group</taxon>
        <taxon>Brucella</taxon>
    </lineage>
</organism>
<comment type="caution">
    <text evidence="1">The sequence shown here is derived from an EMBL/GenBank/DDBJ whole genome shotgun (WGS) entry which is preliminary data.</text>
</comment>
<reference evidence="1 2" key="1">
    <citation type="submission" date="2023-07" db="EMBL/GenBank/DDBJ databases">
        <title>Sorghum-associated microbial communities from plants grown in Nebraska, USA.</title>
        <authorList>
            <person name="Schachtman D."/>
        </authorList>
    </citation>
    <scope>NUCLEOTIDE SEQUENCE [LARGE SCALE GENOMIC DNA]</scope>
    <source>
        <strain evidence="1 2">DS1730</strain>
    </source>
</reference>
<evidence type="ECO:0000313" key="1">
    <source>
        <dbReference type="EMBL" id="MDR6434225.1"/>
    </source>
</evidence>
<accession>A0ABU1MEK1</accession>
<sequence length="291" mass="32274">MDLIFSAQGQSWPVKLNDKAERTQKALLAALPMQLQLHTPKIAGSHIYWHAPFVEDVEGAVHVLDAKPGAFIYWPVRQFLEITFAPLQAETAHITVLGHLDAPIEGIAALAQSLKIEQGQKIFNGTLQRADNAVASPAIGSDIPDDIIQARIALWKSCPTEIIRLTESRAIMHPAGPVFAAESEARVLHELLWWVRAEIGRAEESTQRKTAALVINKAATRLRDFCHLDETSATLFRLERAMLEDIPFSQLIDEAILIAGRIGAWLDLLIPWNDINEAFRLASPQKDVTHG</sequence>
<dbReference type="Proteomes" id="UP001184614">
    <property type="component" value="Unassembled WGS sequence"/>
</dbReference>
<dbReference type="EMBL" id="JAVDQT010000009">
    <property type="protein sequence ID" value="MDR6434225.1"/>
    <property type="molecule type" value="Genomic_DNA"/>
</dbReference>
<gene>
    <name evidence="1" type="ORF">J2782_003976</name>
</gene>
<dbReference type="Gene3D" id="2.40.100.20">
    <property type="match status" value="1"/>
</dbReference>
<name>A0ABU1MEK1_9HYPH</name>
<evidence type="ECO:0000313" key="2">
    <source>
        <dbReference type="Proteomes" id="UP001184614"/>
    </source>
</evidence>
<keyword evidence="2" id="KW-1185">Reference proteome</keyword>
<dbReference type="SUPFAM" id="SSF50891">
    <property type="entry name" value="Cyclophilin-like"/>
    <property type="match status" value="1"/>
</dbReference>
<dbReference type="RefSeq" id="WP_310015581.1">
    <property type="nucleotide sequence ID" value="NZ_JAVDQT010000009.1"/>
</dbReference>
<proteinExistence type="predicted"/>
<protein>
    <submittedName>
        <fullName evidence="1">Uncharacterized protein</fullName>
    </submittedName>
</protein>